<dbReference type="Proteomes" id="UP000027361">
    <property type="component" value="Unassembled WGS sequence"/>
</dbReference>
<dbReference type="SMART" id="SM01162">
    <property type="entry name" value="DUF1771"/>
    <property type="match status" value="1"/>
</dbReference>
<dbReference type="InterPro" id="IPR053242">
    <property type="entry name" value="PAM2-like_domain"/>
</dbReference>
<comment type="caution">
    <text evidence="5">The sequence shown here is derived from an EMBL/GenBank/DDBJ whole genome shotgun (WGS) entry which is preliminary data.</text>
</comment>
<dbReference type="STRING" id="1037660.A0A066VIQ8"/>
<dbReference type="Pfam" id="PF14608">
    <property type="entry name" value="zf-CCCH_2"/>
    <property type="match status" value="2"/>
</dbReference>
<dbReference type="PANTHER" id="PTHR46651:SF1">
    <property type="entry name" value="SMALL MUTS RELATED FAMILY PROTEIN"/>
    <property type="match status" value="1"/>
</dbReference>
<proteinExistence type="predicted"/>
<dbReference type="SMART" id="SM00356">
    <property type="entry name" value="ZnF_C3H1"/>
    <property type="match status" value="2"/>
</dbReference>
<gene>
    <name evidence="5" type="ORF">K437DRAFT_269738</name>
</gene>
<evidence type="ECO:0000259" key="3">
    <source>
        <dbReference type="PROSITE" id="PS50103"/>
    </source>
</evidence>
<feature type="compositionally biased region" description="Low complexity" evidence="2">
    <location>
        <begin position="765"/>
        <end position="775"/>
    </location>
</feature>
<evidence type="ECO:0000313" key="6">
    <source>
        <dbReference type="Proteomes" id="UP000027361"/>
    </source>
</evidence>
<feature type="region of interest" description="Disordered" evidence="2">
    <location>
        <begin position="1035"/>
        <end position="1058"/>
    </location>
</feature>
<feature type="region of interest" description="Disordered" evidence="2">
    <location>
        <begin position="1157"/>
        <end position="1178"/>
    </location>
</feature>
<keyword evidence="1" id="KW-0862">Zinc</keyword>
<evidence type="ECO:0000259" key="4">
    <source>
        <dbReference type="PROSITE" id="PS50828"/>
    </source>
</evidence>
<dbReference type="PANTHER" id="PTHR46651">
    <property type="entry name" value="POLYADENYLATE-BINDING PROTEIN-INTERACTING PROTEIN 7"/>
    <property type="match status" value="1"/>
</dbReference>
<feature type="region of interest" description="Disordered" evidence="2">
    <location>
        <begin position="942"/>
        <end position="993"/>
    </location>
</feature>
<dbReference type="GeneID" id="25266119"/>
<dbReference type="Pfam" id="PF08590">
    <property type="entry name" value="DUF1771"/>
    <property type="match status" value="1"/>
</dbReference>
<organism evidence="5 6">
    <name type="scientific">Tilletiaria anomala (strain ATCC 24038 / CBS 436.72 / UBC 951)</name>
    <dbReference type="NCBI Taxonomy" id="1037660"/>
    <lineage>
        <taxon>Eukaryota</taxon>
        <taxon>Fungi</taxon>
        <taxon>Dikarya</taxon>
        <taxon>Basidiomycota</taxon>
        <taxon>Ustilaginomycotina</taxon>
        <taxon>Exobasidiomycetes</taxon>
        <taxon>Georgefischeriales</taxon>
        <taxon>Tilletiariaceae</taxon>
        <taxon>Tilletiaria</taxon>
    </lineage>
</organism>
<dbReference type="OrthoDB" id="3247158at2759"/>
<feature type="compositionally biased region" description="Low complexity" evidence="2">
    <location>
        <begin position="414"/>
        <end position="426"/>
    </location>
</feature>
<feature type="zinc finger region" description="C3H1-type" evidence="1">
    <location>
        <begin position="869"/>
        <end position="894"/>
    </location>
</feature>
<feature type="region of interest" description="Disordered" evidence="2">
    <location>
        <begin position="758"/>
        <end position="790"/>
    </location>
</feature>
<feature type="region of interest" description="Disordered" evidence="2">
    <location>
        <begin position="281"/>
        <end position="345"/>
    </location>
</feature>
<feature type="region of interest" description="Disordered" evidence="2">
    <location>
        <begin position="559"/>
        <end position="579"/>
    </location>
</feature>
<feature type="region of interest" description="Disordered" evidence="2">
    <location>
        <begin position="605"/>
        <end position="678"/>
    </location>
</feature>
<feature type="domain" description="C3H1-type" evidence="3">
    <location>
        <begin position="869"/>
        <end position="894"/>
    </location>
</feature>
<dbReference type="EMBL" id="JMSN01000081">
    <property type="protein sequence ID" value="KDN41341.1"/>
    <property type="molecule type" value="Genomic_DNA"/>
</dbReference>
<protein>
    <recommendedName>
        <fullName evidence="7">CCCH zinc finger and SMR domain containing protein</fullName>
    </recommendedName>
</protein>
<dbReference type="GO" id="GO:0008270">
    <property type="term" value="F:zinc ion binding"/>
    <property type="evidence" value="ECO:0007669"/>
    <property type="project" value="UniProtKB-KW"/>
</dbReference>
<dbReference type="PROSITE" id="PS50103">
    <property type="entry name" value="ZF_C3H1"/>
    <property type="match status" value="2"/>
</dbReference>
<keyword evidence="1" id="KW-0479">Metal-binding</keyword>
<feature type="compositionally biased region" description="Low complexity" evidence="2">
    <location>
        <begin position="69"/>
        <end position="78"/>
    </location>
</feature>
<evidence type="ECO:0000256" key="1">
    <source>
        <dbReference type="PROSITE-ProRule" id="PRU00723"/>
    </source>
</evidence>
<dbReference type="RefSeq" id="XP_013241696.1">
    <property type="nucleotide sequence ID" value="XM_013386242.1"/>
</dbReference>
<dbReference type="InterPro" id="IPR000571">
    <property type="entry name" value="Znf_CCCH"/>
</dbReference>
<reference evidence="5 6" key="1">
    <citation type="submission" date="2014-05" db="EMBL/GenBank/DDBJ databases">
        <title>Draft genome sequence of a rare smut relative, Tilletiaria anomala UBC 951.</title>
        <authorList>
            <consortium name="DOE Joint Genome Institute"/>
            <person name="Toome M."/>
            <person name="Kuo A."/>
            <person name="Henrissat B."/>
            <person name="Lipzen A."/>
            <person name="Tritt A."/>
            <person name="Yoshinaga Y."/>
            <person name="Zane M."/>
            <person name="Barry K."/>
            <person name="Grigoriev I.V."/>
            <person name="Spatafora J.W."/>
            <person name="Aimea M.C."/>
        </authorList>
    </citation>
    <scope>NUCLEOTIDE SEQUENCE [LARGE SCALE GENOMIC DNA]</scope>
    <source>
        <strain evidence="5 6">UBC 951</strain>
    </source>
</reference>
<feature type="compositionally biased region" description="Acidic residues" evidence="2">
    <location>
        <begin position="613"/>
        <end position="629"/>
    </location>
</feature>
<evidence type="ECO:0008006" key="7">
    <source>
        <dbReference type="Google" id="ProtNLM"/>
    </source>
</evidence>
<dbReference type="PROSITE" id="PS50828">
    <property type="entry name" value="SMR"/>
    <property type="match status" value="1"/>
</dbReference>
<feature type="region of interest" description="Disordered" evidence="2">
    <location>
        <begin position="516"/>
        <end position="539"/>
    </location>
</feature>
<dbReference type="HOGENOM" id="CLU_002708_0_0_1"/>
<sequence length="1304" mass="131438">MTNTGTGSNSSRGRHARALLEALFQQQQQHGWVLQPPPVSPSSPRRASTKPNHAATAVMVQAFKPTKPSSLAASASSRSSDEDDEPEGEGHREQGPSESLSGEELEMAGQGTPKGKESTGYQGANGCGGTASSSRCDQGAEEEAATVARPEDPIADVLDSLQGGRLDEEDTIDKLRDKLDRHVAAAVQRTGNGLVLGLTSSQLDSLVLDLLHRHREDENPSGCAFPAPPTLASLISQPGCSSSSSNNGSGNGGGGGHRPPSLRSSANTTASLARPWMSTRLSSFQGQQQQPSSASSSTGAFPPLGSVGLGGEAGLSPGAIGSLPGSPGSSRPGTPTGAKNSMSASMGMGTGGLVGGVAASIAADSDPIIHPSSRSSSIASFSYLHNSNSSSITTGGSPRPWARPLSGASTNMNGGASSSNLHSGSPSSFNSSIGGIGFAGGLYATAIGASAGAGSGFGAQYGSNSSNSLSVATPPRPTSPLLSSSTSTTSTSISACAKGGAVVAASPRLNIAASEFQPKSTRSANSSVSSSPLARHRGATGATGAMTVSVPPWFSASSASVAGGSASSAGSSSAGAPSSFGAGPGTVWGASSSGTAALPLAGSALAAGGGAEEVQDEEEDDDDDDDDEFSPFGTAAAMSSSRRRQLRLPQRAGSSDVPGWYSSGNSAASDAGRSEDGAGALADAMESPLDATMTPFDVLFSILIGKTTAGGSSGEADVSATQDAPQWTPEKVEEALAINNWDVEETLKMIISNQGEPLLPQPQPAASASSVSASSELHPGPIFTPKGQDVPANSGLNPKLYFPAGPKGFARGGSSGVQVMSVDAFAGAKPIAAVGSSPRPSFAQAQHSPSAIAANPPPVISPSAAGSVGASRVCRYYLAGECRRADCRFSHDLGRALCRFWLKGQCLNDPCSFLHDYDVVNSLASGIASSASISGGNNGSAYGGEGGASSASTSEGPETPLASAEDFPSLSGGGGDMQSSGYGPGKAPSAPAWQTLSKRNTNDASRTRWAQALQRKNVPPALAAVRAGERAFVPGSARNAPTSAAPTQPLLPPSAPLTRPSPSRIALRAPSLLPTLSVGRSAASAYAAHRSGTLALSDGRNRALAKAGEAWRRGDGAAARAWSQEGTALNARLAEESKTAAQALLRERHAELRERLLNSGSDGGGWGTGAAASDEPGAKGMRGKLVGAGLGVCLGVARKEGVPGGAKLAVEERVECLLDLHGLHAIEAVEMAEVFLLGLERENLRGLAYLAVGEGRHSARVSARDGDRRRMQLSGAVKQFLASWGYPFASVEGVLVVDPCTHLT</sequence>
<feature type="region of interest" description="Disordered" evidence="2">
    <location>
        <begin position="464"/>
        <end position="489"/>
    </location>
</feature>
<keyword evidence="1" id="KW-0863">Zinc-finger</keyword>
<dbReference type="InParanoid" id="A0A066VIQ8"/>
<feature type="region of interest" description="Disordered" evidence="2">
    <location>
        <begin position="389"/>
        <end position="426"/>
    </location>
</feature>
<evidence type="ECO:0000256" key="2">
    <source>
        <dbReference type="SAM" id="MobiDB-lite"/>
    </source>
</evidence>
<name>A0A066VIQ8_TILAU</name>
<dbReference type="Gene3D" id="3.30.1370.110">
    <property type="match status" value="1"/>
</dbReference>
<evidence type="ECO:0000313" key="5">
    <source>
        <dbReference type="EMBL" id="KDN41341.1"/>
    </source>
</evidence>
<dbReference type="InterPro" id="IPR036063">
    <property type="entry name" value="Smr_dom_sf"/>
</dbReference>
<accession>A0A066VIQ8</accession>
<dbReference type="InterPro" id="IPR002625">
    <property type="entry name" value="Smr_dom"/>
</dbReference>
<feature type="compositionally biased region" description="Low complexity" evidence="2">
    <location>
        <begin position="282"/>
        <end position="302"/>
    </location>
</feature>
<keyword evidence="6" id="KW-1185">Reference proteome</keyword>
<feature type="compositionally biased region" description="Low complexity" evidence="2">
    <location>
        <begin position="479"/>
        <end position="489"/>
    </location>
</feature>
<feature type="domain" description="Smr" evidence="4">
    <location>
        <begin position="1218"/>
        <end position="1300"/>
    </location>
</feature>
<feature type="region of interest" description="Disordered" evidence="2">
    <location>
        <begin position="217"/>
        <end position="269"/>
    </location>
</feature>
<feature type="compositionally biased region" description="Low complexity" evidence="2">
    <location>
        <begin position="314"/>
        <end position="345"/>
    </location>
</feature>
<feature type="compositionally biased region" description="Low complexity" evidence="2">
    <location>
        <begin position="520"/>
        <end position="531"/>
    </location>
</feature>
<feature type="region of interest" description="Disordered" evidence="2">
    <location>
        <begin position="27"/>
        <end position="147"/>
    </location>
</feature>
<feature type="region of interest" description="Disordered" evidence="2">
    <location>
        <begin position="837"/>
        <end position="856"/>
    </location>
</feature>
<feature type="domain" description="C3H1-type" evidence="3">
    <location>
        <begin position="897"/>
        <end position="918"/>
    </location>
</feature>
<feature type="zinc finger region" description="C3H1-type" evidence="1">
    <location>
        <begin position="897"/>
        <end position="918"/>
    </location>
</feature>
<dbReference type="SUPFAM" id="SSF160443">
    <property type="entry name" value="SMR domain-like"/>
    <property type="match status" value="1"/>
</dbReference>
<dbReference type="Gene3D" id="4.10.1000.10">
    <property type="entry name" value="Zinc finger, CCCH-type"/>
    <property type="match status" value="1"/>
</dbReference>
<dbReference type="InterPro" id="IPR013899">
    <property type="entry name" value="DUF1771"/>
</dbReference>